<comment type="similarity">
    <text evidence="2 12">Belongs to the cytochrome c family. PsbV subfamily.</text>
</comment>
<dbReference type="PIRSF" id="PIRSF005890">
    <property type="entry name" value="Phot_II_cyt_c550"/>
    <property type="match status" value="1"/>
</dbReference>
<evidence type="ECO:0000256" key="10">
    <source>
        <dbReference type="ARBA" id="ARBA00023136"/>
    </source>
</evidence>
<evidence type="ECO:0000256" key="13">
    <source>
        <dbReference type="SAM" id="Phobius"/>
    </source>
</evidence>
<evidence type="ECO:0000256" key="3">
    <source>
        <dbReference type="ARBA" id="ARBA00022448"/>
    </source>
</evidence>
<keyword evidence="10 12" id="KW-0472">Membrane</keyword>
<comment type="subcellular location">
    <subcellularLocation>
        <location evidence="12">Cellular thylakoid membrane</location>
        <topology evidence="12">Peripheral membrane protein</topology>
        <orientation evidence="12">Lumenal side</orientation>
    </subcellularLocation>
    <subcellularLocation>
        <location evidence="1">Membrane</location>
        <topology evidence="1">Peripheral membrane protein</topology>
    </subcellularLocation>
    <text evidence="12">Associated with photosystem II at the lumenal side of the thylakoid membrane.</text>
</comment>
<evidence type="ECO:0000313" key="15">
    <source>
        <dbReference type="EMBL" id="ASC70159.1"/>
    </source>
</evidence>
<keyword evidence="5 12" id="KW-0349">Heme</keyword>
<evidence type="ECO:0000259" key="14">
    <source>
        <dbReference type="PROSITE" id="PS51007"/>
    </source>
</evidence>
<evidence type="ECO:0000256" key="1">
    <source>
        <dbReference type="ARBA" id="ARBA00004170"/>
    </source>
</evidence>
<dbReference type="GO" id="GO:0019684">
    <property type="term" value="P:photosynthesis, light reaction"/>
    <property type="evidence" value="ECO:0007669"/>
    <property type="project" value="UniProtKB-UniRule"/>
</dbReference>
<dbReference type="EMBL" id="CP021983">
    <property type="protein sequence ID" value="ASC70159.1"/>
    <property type="molecule type" value="Genomic_DNA"/>
</dbReference>
<keyword evidence="7 12" id="KW-0249">Electron transport</keyword>
<dbReference type="PROSITE" id="PS51007">
    <property type="entry name" value="CYTC"/>
    <property type="match status" value="1"/>
</dbReference>
<dbReference type="GO" id="GO:0031676">
    <property type="term" value="C:plasma membrane-derived thylakoid membrane"/>
    <property type="evidence" value="ECO:0007669"/>
    <property type="project" value="UniProtKB-SubCell"/>
</dbReference>
<keyword evidence="3 12" id="KW-0813">Transport</keyword>
<dbReference type="Proteomes" id="UP000191901">
    <property type="component" value="Chromosome"/>
</dbReference>
<feature type="binding site" description="axial binding residue" evidence="12">
    <location>
        <position position="140"/>
    </location>
    <ligand>
        <name>heme c</name>
        <dbReference type="ChEBI" id="CHEBI:61717"/>
    </ligand>
    <ligandPart>
        <name>Fe</name>
        <dbReference type="ChEBI" id="CHEBI:18248"/>
    </ligandPart>
</feature>
<keyword evidence="15" id="KW-0560">Oxidoreductase</keyword>
<dbReference type="Gene3D" id="1.10.760.10">
    <property type="entry name" value="Cytochrome c-like domain"/>
    <property type="match status" value="1"/>
</dbReference>
<accession>A0A1Z3HIL4</accession>
<protein>
    <recommendedName>
        <fullName evidence="12">Photosystem II extrinsic protein V</fullName>
        <shortName evidence="12">PsbV</shortName>
    </recommendedName>
    <alternativeName>
        <fullName evidence="12">Cytochrome c-550</fullName>
    </alternativeName>
    <alternativeName>
        <fullName evidence="12">Cytochrome c550</fullName>
    </alternativeName>
    <alternativeName>
        <fullName evidence="12">Low-potential cytochrome c</fullName>
    </alternativeName>
</protein>
<dbReference type="GO" id="GO:0009055">
    <property type="term" value="F:electron transfer activity"/>
    <property type="evidence" value="ECO:0007669"/>
    <property type="project" value="InterPro"/>
</dbReference>
<keyword evidence="6 12" id="KW-0479">Metal-binding</keyword>
<evidence type="ECO:0000256" key="12">
    <source>
        <dbReference type="HAMAP-Rule" id="MF_01378"/>
    </source>
</evidence>
<name>A0A1Z3HIL4_9CYAN</name>
<dbReference type="InterPro" id="IPR016003">
    <property type="entry name" value="PsbV_cyt_c550-like"/>
</dbReference>
<evidence type="ECO:0000256" key="8">
    <source>
        <dbReference type="ARBA" id="ARBA00023004"/>
    </source>
</evidence>
<gene>
    <name evidence="15" type="primary">psbV_2</name>
    <name evidence="12" type="synonym">psbV</name>
    <name evidence="15" type="ORF">XM38_010890</name>
</gene>
<evidence type="ECO:0000313" key="16">
    <source>
        <dbReference type="Proteomes" id="UP000191901"/>
    </source>
</evidence>
<dbReference type="AlphaFoldDB" id="A0A1Z3HIL4"/>
<feature type="transmembrane region" description="Helical" evidence="13">
    <location>
        <begin position="27"/>
        <end position="49"/>
    </location>
</feature>
<keyword evidence="16" id="KW-1185">Reference proteome</keyword>
<keyword evidence="9 12" id="KW-0793">Thylakoid</keyword>
<dbReference type="InterPro" id="IPR017851">
    <property type="entry name" value="PsbV_cyt_c550"/>
</dbReference>
<dbReference type="InterPro" id="IPR009056">
    <property type="entry name" value="Cyt_c-like_dom"/>
</dbReference>
<dbReference type="GO" id="GO:0022904">
    <property type="term" value="P:respiratory electron transport chain"/>
    <property type="evidence" value="ECO:0007669"/>
    <property type="project" value="InterPro"/>
</dbReference>
<feature type="binding site" description="covalent" evidence="12">
    <location>
        <position position="85"/>
    </location>
    <ligand>
        <name>heme c</name>
        <dbReference type="ChEBI" id="CHEBI:61717"/>
    </ligand>
</feature>
<reference evidence="15 16" key="1">
    <citation type="journal article" date="2016" name="Biochim. Biophys. Acta">
        <title>Characterization of red-shifted phycobilisomes isolated from the chlorophyll f-containing cyanobacterium Halomicronema hongdechloris.</title>
        <authorList>
            <person name="Li Y."/>
            <person name="Lin Y."/>
            <person name="Garvey C.J."/>
            <person name="Birch D."/>
            <person name="Corkery R.W."/>
            <person name="Loughlin P.C."/>
            <person name="Scheer H."/>
            <person name="Willows R.D."/>
            <person name="Chen M."/>
        </authorList>
    </citation>
    <scope>NUCLEOTIDE SEQUENCE [LARGE SCALE GENOMIC DNA]</scope>
    <source>
        <strain evidence="15 16">C2206</strain>
    </source>
</reference>
<evidence type="ECO:0000256" key="2">
    <source>
        <dbReference type="ARBA" id="ARBA00010433"/>
    </source>
</evidence>
<dbReference type="HAMAP" id="MF_01378">
    <property type="entry name" value="PSII_Cyt550"/>
    <property type="match status" value="1"/>
</dbReference>
<feature type="binding site" description="covalent" evidence="12">
    <location>
        <position position="88"/>
    </location>
    <ligand>
        <name>heme c</name>
        <dbReference type="ChEBI" id="CHEBI:61717"/>
    </ligand>
</feature>
<evidence type="ECO:0000256" key="9">
    <source>
        <dbReference type="ARBA" id="ARBA00023078"/>
    </source>
</evidence>
<evidence type="ECO:0000256" key="6">
    <source>
        <dbReference type="ARBA" id="ARBA00022723"/>
    </source>
</evidence>
<proteinExistence type="inferred from homology"/>
<dbReference type="STRING" id="1641165.XM38_04985"/>
<comment type="function">
    <text evidence="12">One of the extrinsic, lumenal subunits of photosystem II (PSII). PSII is a light-driven water plastoquinone oxidoreductase, using light energy to abstract electrons from H(2)O, generating a proton gradient subsequently used for ATP formation. The extrinsic proteins stabilize the structure of photosystem II oxygen-evolving complex (OEC), the ion environment of oxygen evolution and protect the OEC against heat-induced inactivation. Low-potential cytochrome c that plays a role in the OEC of PSII.</text>
</comment>
<feature type="binding site" description="axial binding residue" evidence="12">
    <location>
        <position position="89"/>
    </location>
    <ligand>
        <name>heme c</name>
        <dbReference type="ChEBI" id="CHEBI:61717"/>
    </ligand>
    <ligandPart>
        <name>Fe</name>
        <dbReference type="ChEBI" id="CHEBI:18248"/>
    </ligandPart>
</feature>
<sequence>MVASMLLKCIGGNLMTDTLKDRILQRFFAAVGLLSVLGLLFVGGSVLAVEISESARTVPLDETGNMITLTEQQYVNGQNEFRKTCASCHVDGITKTNPDINLGSEALALATPPRDNLQGIVDYLRHPTTYDGMDSLEELHPSVTRPDLFPNMKNLTEEDLVDISGYILSQPNILGYRWASGKPGR</sequence>
<dbReference type="InterPro" id="IPR029490">
    <property type="entry name" value="Cytochrom_C550"/>
</dbReference>
<dbReference type="NCBIfam" id="TIGR03045">
    <property type="entry name" value="PS_II_C550"/>
    <property type="match status" value="1"/>
</dbReference>
<comment type="cofactor">
    <cofactor evidence="12">
        <name>heme c</name>
        <dbReference type="ChEBI" id="CHEBI:61717"/>
    </cofactor>
    <text evidence="12">Binds 1 heme c group covalently per subunit.</text>
</comment>
<evidence type="ECO:0000256" key="11">
    <source>
        <dbReference type="ARBA" id="ARBA00023276"/>
    </source>
</evidence>
<dbReference type="InterPro" id="IPR036909">
    <property type="entry name" value="Cyt_c-like_dom_sf"/>
</dbReference>
<dbReference type="KEGG" id="hhg:XM38_010890"/>
<keyword evidence="11 12" id="KW-0604">Photosystem II</keyword>
<keyword evidence="8 12" id="KW-0408">Iron</keyword>
<dbReference type="GO" id="GO:0009523">
    <property type="term" value="C:photosystem II"/>
    <property type="evidence" value="ECO:0007669"/>
    <property type="project" value="UniProtKB-KW"/>
</dbReference>
<keyword evidence="4 12" id="KW-0602">Photosynthesis</keyword>
<organism evidence="15 16">
    <name type="scientific">Halomicronema hongdechloris C2206</name>
    <dbReference type="NCBI Taxonomy" id="1641165"/>
    <lineage>
        <taxon>Bacteria</taxon>
        <taxon>Bacillati</taxon>
        <taxon>Cyanobacteriota</taxon>
        <taxon>Cyanophyceae</taxon>
        <taxon>Nodosilineales</taxon>
        <taxon>Nodosilineaceae</taxon>
        <taxon>Halomicronema</taxon>
    </lineage>
</organism>
<dbReference type="GO" id="GO:0016491">
    <property type="term" value="F:oxidoreductase activity"/>
    <property type="evidence" value="ECO:0007669"/>
    <property type="project" value="UniProtKB-KW"/>
</dbReference>
<keyword evidence="13" id="KW-0812">Transmembrane</keyword>
<dbReference type="Pfam" id="PF14495">
    <property type="entry name" value="Cytochrom_C550"/>
    <property type="match status" value="1"/>
</dbReference>
<feature type="domain" description="Cytochrome c" evidence="14">
    <location>
        <begin position="72"/>
        <end position="171"/>
    </location>
</feature>
<comment type="subunit">
    <text evidence="12">PSII is composed of 1 copy each of membrane proteins PsbA, PsbB, PsbC, PsbD, PsbE, PsbF, PsbH, PsbI, PsbJ, PsbK, PsbL, PsbM, PsbT, PsbX, PsbY, PsbZ, Psb30/Ycf12, peripheral proteins PsbO, CyanoQ (PsbQ), PsbU, PsbV and a large number of cofactors. It forms dimeric complexes.</text>
</comment>
<evidence type="ECO:0000256" key="5">
    <source>
        <dbReference type="ARBA" id="ARBA00022617"/>
    </source>
</evidence>
<evidence type="ECO:0000256" key="4">
    <source>
        <dbReference type="ARBA" id="ARBA00022531"/>
    </source>
</evidence>
<keyword evidence="13" id="KW-1133">Transmembrane helix</keyword>
<evidence type="ECO:0000256" key="7">
    <source>
        <dbReference type="ARBA" id="ARBA00022982"/>
    </source>
</evidence>
<dbReference type="GO" id="GO:0005506">
    <property type="term" value="F:iron ion binding"/>
    <property type="evidence" value="ECO:0007669"/>
    <property type="project" value="InterPro"/>
</dbReference>
<dbReference type="SUPFAM" id="SSF46626">
    <property type="entry name" value="Cytochrome c"/>
    <property type="match status" value="1"/>
</dbReference>
<dbReference type="GO" id="GO:0020037">
    <property type="term" value="F:heme binding"/>
    <property type="evidence" value="ECO:0007669"/>
    <property type="project" value="InterPro"/>
</dbReference>